<gene>
    <name evidence="2" type="ORF">M9Y10_005933</name>
</gene>
<dbReference type="EMBL" id="JAPFFF010000012">
    <property type="protein sequence ID" value="KAK8875758.1"/>
    <property type="molecule type" value="Genomic_DNA"/>
</dbReference>
<comment type="caution">
    <text evidence="2">The sequence shown here is derived from an EMBL/GenBank/DDBJ whole genome shotgun (WGS) entry which is preliminary data.</text>
</comment>
<evidence type="ECO:0000313" key="2">
    <source>
        <dbReference type="EMBL" id="KAK8875758.1"/>
    </source>
</evidence>
<keyword evidence="3" id="KW-1185">Reference proteome</keyword>
<evidence type="ECO:0000259" key="1">
    <source>
        <dbReference type="PROSITE" id="PS51301"/>
    </source>
</evidence>
<protein>
    <recommendedName>
        <fullName evidence="1">KilA-N domain-containing protein</fullName>
    </recommendedName>
</protein>
<dbReference type="Pfam" id="PF04383">
    <property type="entry name" value="KilA-N"/>
    <property type="match status" value="1"/>
</dbReference>
<name>A0ABR2JCW3_9EUKA</name>
<dbReference type="PROSITE" id="PS51301">
    <property type="entry name" value="KILA_N"/>
    <property type="match status" value="1"/>
</dbReference>
<proteinExistence type="predicted"/>
<feature type="domain" description="KilA-N" evidence="1">
    <location>
        <begin position="1"/>
        <end position="88"/>
    </location>
</feature>
<evidence type="ECO:0000313" key="3">
    <source>
        <dbReference type="Proteomes" id="UP001470230"/>
    </source>
</evidence>
<dbReference type="Proteomes" id="UP001470230">
    <property type="component" value="Unassembled WGS sequence"/>
</dbReference>
<organism evidence="2 3">
    <name type="scientific">Tritrichomonas musculus</name>
    <dbReference type="NCBI Taxonomy" id="1915356"/>
    <lineage>
        <taxon>Eukaryota</taxon>
        <taxon>Metamonada</taxon>
        <taxon>Parabasalia</taxon>
        <taxon>Tritrichomonadida</taxon>
        <taxon>Tritrichomonadidae</taxon>
        <taxon>Tritrichomonas</taxon>
    </lineage>
</organism>
<dbReference type="InterPro" id="IPR018004">
    <property type="entry name" value="KilA/APSES_HTH"/>
</dbReference>
<reference evidence="2 3" key="1">
    <citation type="submission" date="2024-04" db="EMBL/GenBank/DDBJ databases">
        <title>Tritrichomonas musculus Genome.</title>
        <authorList>
            <person name="Alves-Ferreira E."/>
            <person name="Grigg M."/>
            <person name="Lorenzi H."/>
            <person name="Galac M."/>
        </authorList>
    </citation>
    <scope>NUCLEOTIDE SEQUENCE [LARGE SCALE GENOMIC DNA]</scope>
    <source>
        <strain evidence="2 3">EAF2021</strain>
    </source>
</reference>
<dbReference type="InterPro" id="IPR017880">
    <property type="entry name" value="KilA_N"/>
</dbReference>
<sequence length="215" mass="25735">MYQAQSIIIACKSNKQAYRWKQLVETKEIIDELCEQQNCCPNDLIHNRPNIELPQLQGTYIHRLLVNDFACWASRKYAIYIAKLLDSQFERERKQQQQQIDELKPRAVPDNNKNDYRYLIFKEDINKEGIIRLHLVRRHKSTWRKVVNHDNETERFYFKDDLPISMTPNLNIKKIIKSSFGTDDYKIVNSGNCVDIRIEHLPKLHDLIEQYFKNI</sequence>
<accession>A0ABR2JCW3</accession>